<accession>A0ABT4KKS4</accession>
<comment type="caution">
    <text evidence="2">The sequence shown here is derived from an EMBL/GenBank/DDBJ whole genome shotgun (WGS) entry which is preliminary data.</text>
</comment>
<gene>
    <name evidence="2" type="ORF">O3W52_21635</name>
</gene>
<keyword evidence="1" id="KW-0472">Membrane</keyword>
<feature type="transmembrane region" description="Helical" evidence="1">
    <location>
        <begin position="12"/>
        <end position="37"/>
    </location>
</feature>
<evidence type="ECO:0000313" key="2">
    <source>
        <dbReference type="EMBL" id="MCZ4092570.1"/>
    </source>
</evidence>
<evidence type="ECO:0008006" key="4">
    <source>
        <dbReference type="Google" id="ProtNLM"/>
    </source>
</evidence>
<evidence type="ECO:0000313" key="3">
    <source>
        <dbReference type="Proteomes" id="UP001079430"/>
    </source>
</evidence>
<keyword evidence="1" id="KW-0812">Transmembrane</keyword>
<organism evidence="2 3">
    <name type="scientific">Sinorhizobium psoraleae</name>
    <dbReference type="NCBI Taxonomy" id="520838"/>
    <lineage>
        <taxon>Bacteria</taxon>
        <taxon>Pseudomonadati</taxon>
        <taxon>Pseudomonadota</taxon>
        <taxon>Alphaproteobacteria</taxon>
        <taxon>Hyphomicrobiales</taxon>
        <taxon>Rhizobiaceae</taxon>
        <taxon>Sinorhizobium/Ensifer group</taxon>
        <taxon>Sinorhizobium</taxon>
    </lineage>
</organism>
<dbReference type="EMBL" id="JAPVOI010000004">
    <property type="protein sequence ID" value="MCZ4092570.1"/>
    <property type="molecule type" value="Genomic_DNA"/>
</dbReference>
<dbReference type="Proteomes" id="UP001079430">
    <property type="component" value="Unassembled WGS sequence"/>
</dbReference>
<dbReference type="RefSeq" id="WP_269283090.1">
    <property type="nucleotide sequence ID" value="NZ_JAPVOI010000004.1"/>
</dbReference>
<keyword evidence="1" id="KW-1133">Transmembrane helix</keyword>
<evidence type="ECO:0000256" key="1">
    <source>
        <dbReference type="SAM" id="Phobius"/>
    </source>
</evidence>
<proteinExistence type="predicted"/>
<protein>
    <recommendedName>
        <fullName evidence="4">DUF3592 domain-containing protein</fullName>
    </recommendedName>
</protein>
<sequence length="130" mass="14363">MTEIVDKDRKPISLAIYGAFCGSAAIFLALCLAFWAWRVNSFPHSVATVTSVRDEVIAVRSRGLDTGRRKTVTVGTISFTRTHNRKTYQCEASVELGVPEDGYKVGDRLDIVPAASTCQRFDIVERLPTP</sequence>
<keyword evidence="3" id="KW-1185">Reference proteome</keyword>
<reference evidence="2" key="1">
    <citation type="submission" date="2022-10" db="EMBL/GenBank/DDBJ databases">
        <title>Whole genome sequencing of three plant growth promoting bacteria isolated from Vachellia tortilis subsp. raddiana in Morocco.</title>
        <authorList>
            <person name="Hnini M."/>
            <person name="Zouagui R."/>
            <person name="Zouagui H."/>
            <person name="Chemao Elfihri M.-W."/>
            <person name="Ibrahimi A."/>
            <person name="Sbabou L."/>
            <person name="Aurag J."/>
        </authorList>
    </citation>
    <scope>NUCLEOTIDE SEQUENCE</scope>
    <source>
        <strain evidence="2">LMR678</strain>
    </source>
</reference>
<name>A0ABT4KKS4_9HYPH</name>